<keyword evidence="3" id="KW-0847">Vitamin C</keyword>
<proteinExistence type="predicted"/>
<dbReference type="InterPro" id="IPR005123">
    <property type="entry name" value="Oxoglu/Fe-dep_dioxygenase_dom"/>
</dbReference>
<feature type="compositionally biased region" description="Low complexity" evidence="7">
    <location>
        <begin position="24"/>
        <end position="40"/>
    </location>
</feature>
<dbReference type="Pfam" id="PF25238">
    <property type="entry name" value="OGFOD2-like"/>
    <property type="match status" value="1"/>
</dbReference>
<dbReference type="InterPro" id="IPR006620">
    <property type="entry name" value="Pro_4_hyd_alph"/>
</dbReference>
<evidence type="ECO:0000256" key="6">
    <source>
        <dbReference type="ARBA" id="ARBA00023004"/>
    </source>
</evidence>
<dbReference type="PANTHER" id="PTHR24014">
    <property type="entry name" value="2-OXOGLUTARATE AND IRON-DEPENDENT OXYGENASE DOMAIN-CONTAINING PROTEIN 2"/>
    <property type="match status" value="1"/>
</dbReference>
<dbReference type="PANTHER" id="PTHR24014:SF4">
    <property type="entry name" value="2-OXOGLUTARATE AND IRON-DEPENDENT OXYGENASE DOMAIN-CONTAINING PROTEIN 2"/>
    <property type="match status" value="1"/>
</dbReference>
<evidence type="ECO:0000256" key="5">
    <source>
        <dbReference type="ARBA" id="ARBA00023002"/>
    </source>
</evidence>
<reference evidence="9 10" key="1">
    <citation type="submission" date="2022-01" db="EMBL/GenBank/DDBJ databases">
        <authorList>
            <person name="Xiong W."/>
            <person name="Schranz E."/>
        </authorList>
    </citation>
    <scope>NUCLEOTIDE SEQUENCE [LARGE SCALE GENOMIC DNA]</scope>
</reference>
<dbReference type="PROSITE" id="PS51471">
    <property type="entry name" value="FE2OG_OXY"/>
    <property type="match status" value="1"/>
</dbReference>
<dbReference type="SMART" id="SM00702">
    <property type="entry name" value="P4Hc"/>
    <property type="match status" value="1"/>
</dbReference>
<feature type="compositionally biased region" description="Basic and acidic residues" evidence="7">
    <location>
        <begin position="1"/>
        <end position="12"/>
    </location>
</feature>
<sequence length="398" mass="46162">MSLDKAVERGKDTSLPPMSTALVAETNGNGNGTGAAPSNASYRLRLNPNQDHKAENYDDLGLEFTPLLFSSLERYLPPNLLNVSRDTKYKYMRDILRRYSTEGERTRDQKHREYRQKIISNYQPLYRELYTLNPSTFFVQSFSKAFSANDKNRDESIRSIMSEPAPGIYTFDMLQPRFCDMLLNEVENFEKWVHETKFRIMRPNTMNKYGAVLDDFGMESMLEKLMEDFIRHISKIFFLDVGGYSLDSHHGFVVEYGMDRDVELGFHVDDSEVTLNVCLGKHFTGGELFFRGVRCEKHVNTETHPEEIYDHAHLPGRAIIHRGRHRHGARATTSGHRLNLLLWCRSSVFRELKKHQKEFVNWCGECKREKQARLQQSVTAKKMELLVGQTDGAVFNLR</sequence>
<comment type="cofactor">
    <cofactor evidence="1">
        <name>L-ascorbate</name>
        <dbReference type="ChEBI" id="CHEBI:38290"/>
    </cofactor>
</comment>
<name>A0AAU9N715_9ASTR</name>
<keyword evidence="4" id="KW-0223">Dioxygenase</keyword>
<dbReference type="GO" id="GO:0005506">
    <property type="term" value="F:iron ion binding"/>
    <property type="evidence" value="ECO:0007669"/>
    <property type="project" value="InterPro"/>
</dbReference>
<dbReference type="GO" id="GO:0016705">
    <property type="term" value="F:oxidoreductase activity, acting on paired donors, with incorporation or reduction of molecular oxygen"/>
    <property type="evidence" value="ECO:0007669"/>
    <property type="project" value="InterPro"/>
</dbReference>
<protein>
    <recommendedName>
        <fullName evidence="8">Fe2OG dioxygenase domain-containing protein</fullName>
    </recommendedName>
</protein>
<evidence type="ECO:0000259" key="8">
    <source>
        <dbReference type="PROSITE" id="PS51471"/>
    </source>
</evidence>
<dbReference type="AlphaFoldDB" id="A0AAU9N715"/>
<evidence type="ECO:0000256" key="4">
    <source>
        <dbReference type="ARBA" id="ARBA00022964"/>
    </source>
</evidence>
<keyword evidence="10" id="KW-1185">Reference proteome</keyword>
<evidence type="ECO:0000256" key="7">
    <source>
        <dbReference type="SAM" id="MobiDB-lite"/>
    </source>
</evidence>
<dbReference type="EMBL" id="CAKMRJ010003731">
    <property type="protein sequence ID" value="CAH1434607.1"/>
    <property type="molecule type" value="Genomic_DNA"/>
</dbReference>
<evidence type="ECO:0000256" key="2">
    <source>
        <dbReference type="ARBA" id="ARBA00022723"/>
    </source>
</evidence>
<keyword evidence="2" id="KW-0479">Metal-binding</keyword>
<accession>A0AAU9N715</accession>
<dbReference type="Proteomes" id="UP001157418">
    <property type="component" value="Unassembled WGS sequence"/>
</dbReference>
<gene>
    <name evidence="9" type="ORF">LVIROSA_LOCUS21114</name>
</gene>
<dbReference type="GO" id="GO:0051213">
    <property type="term" value="F:dioxygenase activity"/>
    <property type="evidence" value="ECO:0007669"/>
    <property type="project" value="UniProtKB-KW"/>
</dbReference>
<keyword evidence="6" id="KW-0408">Iron</keyword>
<evidence type="ECO:0000313" key="9">
    <source>
        <dbReference type="EMBL" id="CAH1434607.1"/>
    </source>
</evidence>
<feature type="domain" description="Fe2OG dioxygenase" evidence="8">
    <location>
        <begin position="247"/>
        <end position="346"/>
    </location>
</feature>
<comment type="caution">
    <text evidence="9">The sequence shown here is derived from an EMBL/GenBank/DDBJ whole genome shotgun (WGS) entry which is preliminary data.</text>
</comment>
<feature type="region of interest" description="Disordered" evidence="7">
    <location>
        <begin position="1"/>
        <end position="40"/>
    </location>
</feature>
<keyword evidence="5" id="KW-0560">Oxidoreductase</keyword>
<dbReference type="GO" id="GO:0031418">
    <property type="term" value="F:L-ascorbic acid binding"/>
    <property type="evidence" value="ECO:0007669"/>
    <property type="project" value="UniProtKB-KW"/>
</dbReference>
<evidence type="ECO:0000256" key="3">
    <source>
        <dbReference type="ARBA" id="ARBA00022896"/>
    </source>
</evidence>
<evidence type="ECO:0000313" key="10">
    <source>
        <dbReference type="Proteomes" id="UP001157418"/>
    </source>
</evidence>
<dbReference type="Gene3D" id="2.60.120.620">
    <property type="entry name" value="q2cbj1_9rhob like domain"/>
    <property type="match status" value="1"/>
</dbReference>
<evidence type="ECO:0000256" key="1">
    <source>
        <dbReference type="ARBA" id="ARBA00001961"/>
    </source>
</evidence>
<organism evidence="9 10">
    <name type="scientific">Lactuca virosa</name>
    <dbReference type="NCBI Taxonomy" id="75947"/>
    <lineage>
        <taxon>Eukaryota</taxon>
        <taxon>Viridiplantae</taxon>
        <taxon>Streptophyta</taxon>
        <taxon>Embryophyta</taxon>
        <taxon>Tracheophyta</taxon>
        <taxon>Spermatophyta</taxon>
        <taxon>Magnoliopsida</taxon>
        <taxon>eudicotyledons</taxon>
        <taxon>Gunneridae</taxon>
        <taxon>Pentapetalae</taxon>
        <taxon>asterids</taxon>
        <taxon>campanulids</taxon>
        <taxon>Asterales</taxon>
        <taxon>Asteraceae</taxon>
        <taxon>Cichorioideae</taxon>
        <taxon>Cichorieae</taxon>
        <taxon>Lactucinae</taxon>
        <taxon>Lactuca</taxon>
    </lineage>
</organism>